<dbReference type="RefSeq" id="WP_308868004.1">
    <property type="nucleotide sequence ID" value="NZ_JAVFWO010000003.1"/>
</dbReference>
<proteinExistence type="predicted"/>
<keyword evidence="2" id="KW-1185">Reference proteome</keyword>
<evidence type="ECO:0008006" key="3">
    <source>
        <dbReference type="Google" id="ProtNLM"/>
    </source>
</evidence>
<organism evidence="1 2">
    <name type="scientific">Microbacterium psychrotolerans</name>
    <dbReference type="NCBI Taxonomy" id="3068321"/>
    <lineage>
        <taxon>Bacteria</taxon>
        <taxon>Bacillati</taxon>
        <taxon>Actinomycetota</taxon>
        <taxon>Actinomycetes</taxon>
        <taxon>Micrococcales</taxon>
        <taxon>Microbacteriaceae</taxon>
        <taxon>Microbacterium</taxon>
    </lineage>
</organism>
<accession>A0ABU0Z1J8</accession>
<evidence type="ECO:0000313" key="2">
    <source>
        <dbReference type="Proteomes" id="UP001235133"/>
    </source>
</evidence>
<comment type="caution">
    <text evidence="1">The sequence shown here is derived from an EMBL/GenBank/DDBJ whole genome shotgun (WGS) entry which is preliminary data.</text>
</comment>
<dbReference type="Proteomes" id="UP001235133">
    <property type="component" value="Unassembled WGS sequence"/>
</dbReference>
<gene>
    <name evidence="1" type="ORF">Q9R08_10770</name>
</gene>
<sequence>MTRVEVLTPLRLETRFQDDGAGGWIMRLRVYPDDIALARPPAAPLGEELDILQDALAAIDPAADPARAADAAFRSVAASLGGRRAWWLWRTATTVEAGPDGVPRRVADRAAQAPARTAEARTPLGLPEALDVWLVLDGGARLADTLAVDRAEIAAELGFGPLQPRDRTLPRLWWLDYERARDVGLATELSLTQNEVDTLRALVVVGAGDTPAPDLLASHAAAGRLGVVPQGTPTNTVAGAAAAPLADDPETWLSLLDVDGTEQPGTLDVLRAFGVDTAAGAPALPLPGGEAGHGRVAALAVRGLWPVLWGRTIRDVVGTIAGSTSEPDLADWAARTLAVQGPWPAVRVGDQPYGLLPTSDFGDADLPGPGDLDVRWQDAPGDDPVAGDVERSVVQWAVPWRDGAARATAAATTVPDASPVVGADAATLLGLHGRHAPSMFWRIRRVDDLPTVQAQQIAQGFVVSHATAYDRSTARAWHGSPFAFSPLTAAGARRHLPAPPRDEEPDPDRLFEMLDEHPESLYFGEHVEFGLLGHLMRESLIIARATVGRAALDLDLGITPDPGRRIALDDEYPNTVMAGSDDAIGFVAGSGREGELIVRRFDQVREALKELIEEYRNNPADTLRGIKAALDAASFRADPWLMSMAARRAALMAGAGVPFLLGAYGWVDRPQPWSPARPGLPPGPTEAGLLHAPSFAQAQVAAVLRDAAVRTKSEGRWDLTLSADKVRAAIRLNDRVRLGVHPFEALGLEVEAVAGDPNDVRVLRRAFPTTGETAGTDDVTRRVCNGAAVLDAVRANALPPGLPADLGDRLAPLDDVLDAYADLLLVDGVHALVTRSPEAGGAAMEAAAGLATPVELLGIRTPREATTVPVACWLVLAAGQPAAPDTDPVAIADPVFHALAADAIDDLGAPAVSAALRLLGGSEAAPDGMDDHPALVPAMVQSLKDRRAELLDRAEALRAALTDEGNVVTDAAVTALDERWKLGLHDVAEDWTADDRRAEAAAALAARIDETDEEPASIPALQDQLRTLVGRRHLPVVPVVDRGLLPPWVVVADGRLDAEWLEIVAAVRPRVATLEAHQLTAAEPWPAAIDAPAGEPWGTTGPVRIAYGPEVSGASARVGLALLDRWVDSVPSQHHVTQAAFGFNAPKTRAPNAVLVAVPPDPDRPLEGEALLRVVMQVRRLALARAARPTDRDGLPWATPSPIVQAEPPVDIRQGWPT</sequence>
<name>A0ABU0Z1J8_9MICO</name>
<dbReference type="EMBL" id="JAVFWO010000003">
    <property type="protein sequence ID" value="MDQ7878458.1"/>
    <property type="molecule type" value="Genomic_DNA"/>
</dbReference>
<protein>
    <recommendedName>
        <fullName evidence="3">DUF3893 domain-containing protein</fullName>
    </recommendedName>
</protein>
<reference evidence="1 2" key="1">
    <citation type="submission" date="2023-08" db="EMBL/GenBank/DDBJ databases">
        <title>Microbacterium psychrotolerans sp. nov., a psychrotolerant bacterium isolated from soil in Heilongjiang Province, China.</title>
        <authorList>
            <person name="An P."/>
            <person name="Zhao D."/>
            <person name="Xiang H."/>
        </authorList>
    </citation>
    <scope>NUCLEOTIDE SEQUENCE [LARGE SCALE GENOMIC DNA]</scope>
    <source>
        <strain evidence="1 2">QXD-8</strain>
    </source>
</reference>
<evidence type="ECO:0000313" key="1">
    <source>
        <dbReference type="EMBL" id="MDQ7878458.1"/>
    </source>
</evidence>